<evidence type="ECO:0000256" key="7">
    <source>
        <dbReference type="ARBA" id="ARBA00023239"/>
    </source>
</evidence>
<evidence type="ECO:0000256" key="10">
    <source>
        <dbReference type="ARBA" id="ARBA00032837"/>
    </source>
</evidence>
<dbReference type="EC" id="4.2.1.24" evidence="3"/>
<reference evidence="13" key="1">
    <citation type="submission" date="2015-06" db="UniProtKB">
        <authorList>
            <consortium name="EnsemblPlants"/>
        </authorList>
    </citation>
    <scope>IDENTIFICATION</scope>
</reference>
<feature type="region of interest" description="Disordered" evidence="12">
    <location>
        <begin position="18"/>
        <end position="46"/>
    </location>
</feature>
<feature type="region of interest" description="Disordered" evidence="12">
    <location>
        <begin position="68"/>
        <end position="104"/>
    </location>
</feature>
<keyword evidence="8" id="KW-0627">Porphyrin biosynthesis</keyword>
<dbReference type="InterPro" id="IPR013785">
    <property type="entry name" value="Aldolase_TIM"/>
</dbReference>
<comment type="pathway">
    <text evidence="1">Porphyrin-containing compound metabolism; protoporphyrin-IX biosynthesis; coproporphyrinogen-III from 5-aminolevulinate: step 1/4.</text>
</comment>
<evidence type="ECO:0000256" key="11">
    <source>
        <dbReference type="ARBA" id="ARBA00047651"/>
    </source>
</evidence>
<keyword evidence="5" id="KW-0350">Heme biosynthesis</keyword>
<evidence type="ECO:0000256" key="12">
    <source>
        <dbReference type="SAM" id="MobiDB-lite"/>
    </source>
</evidence>
<organism evidence="13">
    <name type="scientific">Aegilops tauschii</name>
    <name type="common">Tausch's goatgrass</name>
    <name type="synonym">Aegilops squarrosa</name>
    <dbReference type="NCBI Taxonomy" id="37682"/>
    <lineage>
        <taxon>Eukaryota</taxon>
        <taxon>Viridiplantae</taxon>
        <taxon>Streptophyta</taxon>
        <taxon>Embryophyta</taxon>
        <taxon>Tracheophyta</taxon>
        <taxon>Spermatophyta</taxon>
        <taxon>Magnoliopsida</taxon>
        <taxon>Liliopsida</taxon>
        <taxon>Poales</taxon>
        <taxon>Poaceae</taxon>
        <taxon>BOP clade</taxon>
        <taxon>Pooideae</taxon>
        <taxon>Triticodae</taxon>
        <taxon>Triticeae</taxon>
        <taxon>Triticinae</taxon>
        <taxon>Aegilops</taxon>
    </lineage>
</organism>
<dbReference type="GO" id="GO:0006782">
    <property type="term" value="P:protoporphyrinogen IX biosynthetic process"/>
    <property type="evidence" value="ECO:0007669"/>
    <property type="project" value="UniProtKB-UniPathway"/>
</dbReference>
<evidence type="ECO:0000256" key="9">
    <source>
        <dbReference type="ARBA" id="ARBA00025628"/>
    </source>
</evidence>
<dbReference type="EnsemblPlants" id="EMT10188">
    <property type="protein sequence ID" value="EMT10188"/>
    <property type="gene ID" value="F775_43803"/>
</dbReference>
<dbReference type="Gene3D" id="3.20.20.70">
    <property type="entry name" value="Aldolase class I"/>
    <property type="match status" value="2"/>
</dbReference>
<dbReference type="UniPathway" id="UPA00251">
    <property type="reaction ID" value="UER00318"/>
</dbReference>
<dbReference type="PANTHER" id="PTHR11458">
    <property type="entry name" value="DELTA-AMINOLEVULINIC ACID DEHYDRATASE"/>
    <property type="match status" value="1"/>
</dbReference>
<dbReference type="InterPro" id="IPR001731">
    <property type="entry name" value="ALAD"/>
</dbReference>
<evidence type="ECO:0000256" key="5">
    <source>
        <dbReference type="ARBA" id="ARBA00023133"/>
    </source>
</evidence>
<comment type="function">
    <text evidence="9">Catalyzes an early step in the biosynthesis of tetrapyrroles. Binds two molecules of 5-aminolevulinate per subunit, each at a distinct site, and catalyzes their condensation to form porphobilinogen.</text>
</comment>
<dbReference type="Pfam" id="PF00490">
    <property type="entry name" value="ALAD"/>
    <property type="match status" value="2"/>
</dbReference>
<dbReference type="GO" id="GO:0015995">
    <property type="term" value="P:chlorophyll biosynthetic process"/>
    <property type="evidence" value="ECO:0007669"/>
    <property type="project" value="UniProtKB-KW"/>
</dbReference>
<evidence type="ECO:0000256" key="1">
    <source>
        <dbReference type="ARBA" id="ARBA00004694"/>
    </source>
</evidence>
<evidence type="ECO:0000256" key="6">
    <source>
        <dbReference type="ARBA" id="ARBA00023171"/>
    </source>
</evidence>
<protein>
    <recommendedName>
        <fullName evidence="3">porphobilinogen synthase</fullName>
        <ecNumber evidence="3">4.2.1.24</ecNumber>
    </recommendedName>
    <alternativeName>
        <fullName evidence="10">Porphobilinogen synthase</fullName>
    </alternativeName>
</protein>
<keyword evidence="6" id="KW-0149">Chlorophyll biosynthesis</keyword>
<evidence type="ECO:0000313" key="13">
    <source>
        <dbReference type="EnsemblPlants" id="EMT10188"/>
    </source>
</evidence>
<evidence type="ECO:0000256" key="8">
    <source>
        <dbReference type="ARBA" id="ARBA00023244"/>
    </source>
</evidence>
<accession>M8C4X6</accession>
<dbReference type="AlphaFoldDB" id="M8C4X6"/>
<comment type="catalytic activity">
    <reaction evidence="11">
        <text>2 5-aminolevulinate = porphobilinogen + 2 H2O + H(+)</text>
        <dbReference type="Rhea" id="RHEA:24064"/>
        <dbReference type="ChEBI" id="CHEBI:15377"/>
        <dbReference type="ChEBI" id="CHEBI:15378"/>
        <dbReference type="ChEBI" id="CHEBI:58126"/>
        <dbReference type="ChEBI" id="CHEBI:356416"/>
        <dbReference type="EC" id="4.2.1.24"/>
    </reaction>
</comment>
<dbReference type="SUPFAM" id="SSF51569">
    <property type="entry name" value="Aldolase"/>
    <property type="match status" value="2"/>
</dbReference>
<proteinExistence type="inferred from homology"/>
<evidence type="ECO:0000256" key="4">
    <source>
        <dbReference type="ARBA" id="ARBA00022533"/>
    </source>
</evidence>
<evidence type="ECO:0000256" key="2">
    <source>
        <dbReference type="ARBA" id="ARBA00008055"/>
    </source>
</evidence>
<evidence type="ECO:0000256" key="3">
    <source>
        <dbReference type="ARBA" id="ARBA00012053"/>
    </source>
</evidence>
<dbReference type="SMART" id="SM01004">
    <property type="entry name" value="ALAD"/>
    <property type="match status" value="1"/>
</dbReference>
<keyword evidence="7" id="KW-0456">Lyase</keyword>
<dbReference type="PANTHER" id="PTHR11458:SF2">
    <property type="entry name" value="DELTA-AMINOLEVULINIC ACID DEHYDRATASE"/>
    <property type="match status" value="1"/>
</dbReference>
<name>M8C4X6_AEGTA</name>
<dbReference type="GO" id="GO:0004655">
    <property type="term" value="F:porphobilinogen synthase activity"/>
    <property type="evidence" value="ECO:0007669"/>
    <property type="project" value="UniProtKB-EC"/>
</dbReference>
<comment type="similarity">
    <text evidence="2">Belongs to the ALAD family.</text>
</comment>
<dbReference type="GO" id="GO:0008270">
    <property type="term" value="F:zinc ion binding"/>
    <property type="evidence" value="ECO:0007669"/>
    <property type="project" value="TreeGrafter"/>
</dbReference>
<dbReference type="GO" id="GO:0005829">
    <property type="term" value="C:cytosol"/>
    <property type="evidence" value="ECO:0007669"/>
    <property type="project" value="TreeGrafter"/>
</dbReference>
<keyword evidence="4" id="KW-0021">Allosteric enzyme</keyword>
<sequence>MASTVAFPPAIAVGANVQHSRRTSSLRPVPRARPVAARASAERDGAAAAVQARSGRTIEECEADAVAGKFPAAPPPTRPQAPSGTPEIRPLDMAKRPRRNRRSPALRAAFQETSITPANLVLPLFIHEGEEDTPIGAMPGCFRLGWRHGLLEEVSGEYSMIKAGGVLKMVDEEKVMMESLLCLRRAGADIILTYFARQAANVLCGTKRM</sequence>
<feature type="compositionally biased region" description="Low complexity" evidence="12">
    <location>
        <begin position="27"/>
        <end position="39"/>
    </location>
</feature>